<dbReference type="PANTHER" id="PTHR43289">
    <property type="entry name" value="MITOGEN-ACTIVATED PROTEIN KINASE KINASE KINASE 20-RELATED"/>
    <property type="match status" value="1"/>
</dbReference>
<accession>A0ABN2D7D9</accession>
<dbReference type="EC" id="2.7.11.1" evidence="1"/>
<feature type="compositionally biased region" description="Pro residues" evidence="8">
    <location>
        <begin position="422"/>
        <end position="433"/>
    </location>
</feature>
<evidence type="ECO:0000256" key="4">
    <source>
        <dbReference type="ARBA" id="ARBA00022741"/>
    </source>
</evidence>
<reference evidence="10 11" key="1">
    <citation type="journal article" date="2019" name="Int. J. Syst. Evol. Microbiol.">
        <title>The Global Catalogue of Microorganisms (GCM) 10K type strain sequencing project: providing services to taxonomists for standard genome sequencing and annotation.</title>
        <authorList>
            <consortium name="The Broad Institute Genomics Platform"/>
            <consortium name="The Broad Institute Genome Sequencing Center for Infectious Disease"/>
            <person name="Wu L."/>
            <person name="Ma J."/>
        </authorList>
    </citation>
    <scope>NUCLEOTIDE SEQUENCE [LARGE SCALE GENOMIC DNA]</scope>
    <source>
        <strain evidence="10 11">JCM 15933</strain>
    </source>
</reference>
<dbReference type="EMBL" id="BAAAQD010000046">
    <property type="protein sequence ID" value="GAA1571495.1"/>
    <property type="molecule type" value="Genomic_DNA"/>
</dbReference>
<dbReference type="InterPro" id="IPR011009">
    <property type="entry name" value="Kinase-like_dom_sf"/>
</dbReference>
<evidence type="ECO:0000256" key="8">
    <source>
        <dbReference type="SAM" id="MobiDB-lite"/>
    </source>
</evidence>
<keyword evidence="2" id="KW-0723">Serine/threonine-protein kinase</keyword>
<dbReference type="PROSITE" id="PS00108">
    <property type="entry name" value="PROTEIN_KINASE_ST"/>
    <property type="match status" value="1"/>
</dbReference>
<dbReference type="PROSITE" id="PS00107">
    <property type="entry name" value="PROTEIN_KINASE_ATP"/>
    <property type="match status" value="1"/>
</dbReference>
<dbReference type="InterPro" id="IPR000719">
    <property type="entry name" value="Prot_kinase_dom"/>
</dbReference>
<dbReference type="Gene3D" id="3.30.200.20">
    <property type="entry name" value="Phosphorylase Kinase, domain 1"/>
    <property type="match status" value="1"/>
</dbReference>
<dbReference type="InterPro" id="IPR008271">
    <property type="entry name" value="Ser/Thr_kinase_AS"/>
</dbReference>
<feature type="compositionally biased region" description="Low complexity" evidence="8">
    <location>
        <begin position="359"/>
        <end position="372"/>
    </location>
</feature>
<gene>
    <name evidence="10" type="ORF">GCM10009827_111750</name>
</gene>
<protein>
    <recommendedName>
        <fullName evidence="1">non-specific serine/threonine protein kinase</fullName>
        <ecNumber evidence="1">2.7.11.1</ecNumber>
    </recommendedName>
</protein>
<evidence type="ECO:0000256" key="2">
    <source>
        <dbReference type="ARBA" id="ARBA00022527"/>
    </source>
</evidence>
<evidence type="ECO:0000256" key="3">
    <source>
        <dbReference type="ARBA" id="ARBA00022679"/>
    </source>
</evidence>
<organism evidence="10 11">
    <name type="scientific">Dactylosporangium maewongense</name>
    <dbReference type="NCBI Taxonomy" id="634393"/>
    <lineage>
        <taxon>Bacteria</taxon>
        <taxon>Bacillati</taxon>
        <taxon>Actinomycetota</taxon>
        <taxon>Actinomycetes</taxon>
        <taxon>Micromonosporales</taxon>
        <taxon>Micromonosporaceae</taxon>
        <taxon>Dactylosporangium</taxon>
    </lineage>
</organism>
<evidence type="ECO:0000259" key="9">
    <source>
        <dbReference type="PROSITE" id="PS50011"/>
    </source>
</evidence>
<keyword evidence="6 7" id="KW-0067">ATP-binding</keyword>
<evidence type="ECO:0000313" key="10">
    <source>
        <dbReference type="EMBL" id="GAA1571495.1"/>
    </source>
</evidence>
<dbReference type="Pfam" id="PF00069">
    <property type="entry name" value="Pkinase"/>
    <property type="match status" value="1"/>
</dbReference>
<evidence type="ECO:0000256" key="7">
    <source>
        <dbReference type="PROSITE-ProRule" id="PRU10141"/>
    </source>
</evidence>
<dbReference type="SUPFAM" id="SSF56112">
    <property type="entry name" value="Protein kinase-like (PK-like)"/>
    <property type="match status" value="1"/>
</dbReference>
<dbReference type="Proteomes" id="UP001501470">
    <property type="component" value="Unassembled WGS sequence"/>
</dbReference>
<dbReference type="PANTHER" id="PTHR43289:SF6">
    <property type="entry name" value="SERINE_THREONINE-PROTEIN KINASE NEKL-3"/>
    <property type="match status" value="1"/>
</dbReference>
<feature type="domain" description="Protein kinase" evidence="9">
    <location>
        <begin position="10"/>
        <end position="282"/>
    </location>
</feature>
<feature type="compositionally biased region" description="Gly residues" evidence="8">
    <location>
        <begin position="373"/>
        <end position="403"/>
    </location>
</feature>
<comment type="caution">
    <text evidence="10">The sequence shown here is derived from an EMBL/GenBank/DDBJ whole genome shotgun (WGS) entry which is preliminary data.</text>
</comment>
<feature type="compositionally biased region" description="Polar residues" evidence="8">
    <location>
        <begin position="440"/>
        <end position="449"/>
    </location>
</feature>
<sequence length="514" mass="50838">MQGRVLGGRYRLEEQLGSGGMAVVWAATDEVLGRAVAVKMLNGAHLTKPDSLRRIRAEARAAANLSHPNIAQVHDYGEASDDGELVPYVVMELVPGPTLAQRIAAGPVEPSVAFRICAEIAAALTAAHAASLVHRDIKPANVIVTPGGAKVVDFGIAASVSPGGDGDLSGQVLGTPSYLAPERLTDDAIEPASDVYALGVILYKLLAGHLPWAADSTTQVLTAHVYLPPAPLPETPGVPPEIADLCHRCLRKDPAERPDAPEVAAALAAAAGLQVVPSTPALLALTALGTAAGPSADGEPSALVIPPTPARRSRARVTAAGVGIVSVAAVVAWVALGSPPIVSGRSDADTPPPGRSRPAVAAATGLAATGAPRSGGTGVPGGGAGTPGGGTHGGGTHGGGATGGPAPAGSSGGADITDPAPTTEPPSPPPTSDPPRSETLTSAGGTVTATCDGAGRVRLTSPDPADGYKVTTFNGGPAGTAEVAFKRGNVTIRMSVTCDDGAPTATTTKTTTTG</sequence>
<evidence type="ECO:0000256" key="1">
    <source>
        <dbReference type="ARBA" id="ARBA00012513"/>
    </source>
</evidence>
<dbReference type="SMART" id="SM00220">
    <property type="entry name" value="S_TKc"/>
    <property type="match status" value="1"/>
</dbReference>
<name>A0ABN2D7D9_9ACTN</name>
<proteinExistence type="predicted"/>
<dbReference type="RefSeq" id="WP_344514425.1">
    <property type="nucleotide sequence ID" value="NZ_BAAAQD010000046.1"/>
</dbReference>
<dbReference type="Gene3D" id="1.10.510.10">
    <property type="entry name" value="Transferase(Phosphotransferase) domain 1"/>
    <property type="match status" value="1"/>
</dbReference>
<feature type="region of interest" description="Disordered" evidence="8">
    <location>
        <begin position="339"/>
        <end position="468"/>
    </location>
</feature>
<keyword evidence="4 7" id="KW-0547">Nucleotide-binding</keyword>
<keyword evidence="5" id="KW-0418">Kinase</keyword>
<dbReference type="PROSITE" id="PS50011">
    <property type="entry name" value="PROTEIN_KINASE_DOM"/>
    <property type="match status" value="1"/>
</dbReference>
<evidence type="ECO:0000256" key="5">
    <source>
        <dbReference type="ARBA" id="ARBA00022777"/>
    </source>
</evidence>
<keyword evidence="11" id="KW-1185">Reference proteome</keyword>
<dbReference type="CDD" id="cd14014">
    <property type="entry name" value="STKc_PknB_like"/>
    <property type="match status" value="1"/>
</dbReference>
<evidence type="ECO:0000256" key="6">
    <source>
        <dbReference type="ARBA" id="ARBA00022840"/>
    </source>
</evidence>
<feature type="binding site" evidence="7">
    <location>
        <position position="39"/>
    </location>
    <ligand>
        <name>ATP</name>
        <dbReference type="ChEBI" id="CHEBI:30616"/>
    </ligand>
</feature>
<dbReference type="InterPro" id="IPR017441">
    <property type="entry name" value="Protein_kinase_ATP_BS"/>
</dbReference>
<keyword evidence="3" id="KW-0808">Transferase</keyword>
<evidence type="ECO:0000313" key="11">
    <source>
        <dbReference type="Proteomes" id="UP001501470"/>
    </source>
</evidence>